<dbReference type="EMBL" id="CP038810">
    <property type="protein sequence ID" value="QBZ98858.1"/>
    <property type="molecule type" value="Genomic_DNA"/>
</dbReference>
<evidence type="ECO:0000256" key="1">
    <source>
        <dbReference type="SAM" id="MobiDB-lite"/>
    </source>
</evidence>
<feature type="region of interest" description="Disordered" evidence="1">
    <location>
        <begin position="117"/>
        <end position="137"/>
    </location>
</feature>
<dbReference type="KEGG" id="fsn:GS03_02370"/>
<accession>A0A4P7PV54</accession>
<evidence type="ECO:0000313" key="3">
    <source>
        <dbReference type="Proteomes" id="UP000296862"/>
    </source>
</evidence>
<proteinExistence type="predicted"/>
<dbReference type="Proteomes" id="UP000296862">
    <property type="component" value="Chromosome"/>
</dbReference>
<sequence>MLTFTAYAARGCGFCFDPLVKNDTYSFLHFIPAKESPEKVKMIVSLYEKDNTFIEEHNFVLELDDNRKNYNNNHIGLVYDGLKQKMIFSALNPENNIPLEKICICVAVTKIKDGNDDEDGGNYLRPRGPKVTSFIEH</sequence>
<dbReference type="AlphaFoldDB" id="A0A4P7PV54"/>
<reference evidence="2 3" key="1">
    <citation type="submission" date="2019-04" db="EMBL/GenBank/DDBJ databases">
        <title>Flavobacterium sp. GS03.</title>
        <authorList>
            <person name="Kim H."/>
        </authorList>
    </citation>
    <scope>NUCLEOTIDE SEQUENCE [LARGE SCALE GENOMIC DNA]</scope>
    <source>
        <strain evidence="2 3">GS03</strain>
    </source>
</reference>
<gene>
    <name evidence="2" type="ORF">GS03_02370</name>
</gene>
<evidence type="ECO:0000313" key="2">
    <source>
        <dbReference type="EMBL" id="QBZ98858.1"/>
    </source>
</evidence>
<name>A0A4P7PV54_9FLAO</name>
<organism evidence="2 3">
    <name type="scientific">Flavobacterium sangjuense</name>
    <dbReference type="NCBI Taxonomy" id="2518177"/>
    <lineage>
        <taxon>Bacteria</taxon>
        <taxon>Pseudomonadati</taxon>
        <taxon>Bacteroidota</taxon>
        <taxon>Flavobacteriia</taxon>
        <taxon>Flavobacteriales</taxon>
        <taxon>Flavobacteriaceae</taxon>
        <taxon>Flavobacterium</taxon>
    </lineage>
</organism>
<dbReference type="RefSeq" id="WP_136152742.1">
    <property type="nucleotide sequence ID" value="NZ_CP038810.1"/>
</dbReference>
<protein>
    <submittedName>
        <fullName evidence="2">Uncharacterized protein</fullName>
    </submittedName>
</protein>
<keyword evidence="3" id="KW-1185">Reference proteome</keyword>